<evidence type="ECO:0000256" key="3">
    <source>
        <dbReference type="PIRSR" id="PIRSR601613-1"/>
    </source>
</evidence>
<feature type="binding site" evidence="3">
    <location>
        <position position="95"/>
    </location>
    <ligand>
        <name>FAD</name>
        <dbReference type="ChEBI" id="CHEBI:57692"/>
    </ligand>
</feature>
<gene>
    <name evidence="5" type="ORF">KCMC57_19210</name>
</gene>
<name>A0AB33JRW4_9ACTN</name>
<dbReference type="Pfam" id="PF01593">
    <property type="entry name" value="Amino_oxidase"/>
    <property type="match status" value="1"/>
</dbReference>
<dbReference type="InterPro" id="IPR006311">
    <property type="entry name" value="TAT_signal"/>
</dbReference>
<dbReference type="GO" id="GO:0001716">
    <property type="term" value="F:L-amino-acid oxidase activity"/>
    <property type="evidence" value="ECO:0007669"/>
    <property type="project" value="TreeGrafter"/>
</dbReference>
<dbReference type="InterPro" id="IPR036188">
    <property type="entry name" value="FAD/NAD-bd_sf"/>
</dbReference>
<comment type="cofactor">
    <cofactor evidence="1">
        <name>FAD</name>
        <dbReference type="ChEBI" id="CHEBI:57692"/>
    </cofactor>
</comment>
<evidence type="ECO:0000313" key="5">
    <source>
        <dbReference type="EMBL" id="BFP45553.1"/>
    </source>
</evidence>
<dbReference type="GO" id="GO:0009063">
    <property type="term" value="P:amino acid catabolic process"/>
    <property type="evidence" value="ECO:0007669"/>
    <property type="project" value="TreeGrafter"/>
</dbReference>
<proteinExistence type="predicted"/>
<evidence type="ECO:0000256" key="2">
    <source>
        <dbReference type="ARBA" id="ARBA00023002"/>
    </source>
</evidence>
<dbReference type="Gene3D" id="1.10.405.10">
    <property type="entry name" value="Guanine Nucleotide Dissociation Inhibitor, domain 1"/>
    <property type="match status" value="1"/>
</dbReference>
<organism evidence="5">
    <name type="scientific">Kitasatospora sp. CMC57</name>
    <dbReference type="NCBI Taxonomy" id="3231513"/>
    <lineage>
        <taxon>Bacteria</taxon>
        <taxon>Bacillati</taxon>
        <taxon>Actinomycetota</taxon>
        <taxon>Actinomycetes</taxon>
        <taxon>Kitasatosporales</taxon>
        <taxon>Streptomycetaceae</taxon>
        <taxon>Kitasatospora</taxon>
    </lineage>
</organism>
<dbReference type="PANTHER" id="PTHR10742:SF342">
    <property type="entry name" value="AMINE OXIDASE"/>
    <property type="match status" value="1"/>
</dbReference>
<protein>
    <recommendedName>
        <fullName evidence="4">Amine oxidase domain-containing protein</fullName>
    </recommendedName>
</protein>
<dbReference type="PANTHER" id="PTHR10742">
    <property type="entry name" value="FLAVIN MONOAMINE OXIDASE"/>
    <property type="match status" value="1"/>
</dbReference>
<dbReference type="SUPFAM" id="SSF51905">
    <property type="entry name" value="FAD/NAD(P)-binding domain"/>
    <property type="match status" value="1"/>
</dbReference>
<dbReference type="InterPro" id="IPR002937">
    <property type="entry name" value="Amino_oxidase"/>
</dbReference>
<dbReference type="PRINTS" id="PR00757">
    <property type="entry name" value="AMINEOXDASEF"/>
</dbReference>
<dbReference type="SUPFAM" id="SSF54373">
    <property type="entry name" value="FAD-linked reductases, C-terminal domain"/>
    <property type="match status" value="1"/>
</dbReference>
<dbReference type="Gene3D" id="3.90.660.10">
    <property type="match status" value="1"/>
</dbReference>
<feature type="binding site" evidence="3">
    <location>
        <begin position="114"/>
        <end position="115"/>
    </location>
    <ligand>
        <name>FAD</name>
        <dbReference type="ChEBI" id="CHEBI:57692"/>
    </ligand>
</feature>
<dbReference type="EMBL" id="AP035881">
    <property type="protein sequence ID" value="BFP45553.1"/>
    <property type="molecule type" value="Genomic_DNA"/>
</dbReference>
<dbReference type="InterPro" id="IPR001613">
    <property type="entry name" value="Flavin_amine_oxidase"/>
</dbReference>
<dbReference type="AlphaFoldDB" id="A0AB33JRW4"/>
<dbReference type="InterPro" id="IPR050281">
    <property type="entry name" value="Flavin_monoamine_oxidase"/>
</dbReference>
<evidence type="ECO:0000256" key="1">
    <source>
        <dbReference type="ARBA" id="ARBA00001974"/>
    </source>
</evidence>
<feature type="domain" description="Amine oxidase" evidence="4">
    <location>
        <begin position="94"/>
        <end position="550"/>
    </location>
</feature>
<sequence length="555" mass="58708">MSRSPYTRLLRSALADQAAAERLRLPVDEYTGLRDAARAEPDGPSRRALLARAAALGLGVGLAGTAAAPKARAAAVSQKFTGPTPRIAIIGAGISGLNAALTLADKGVAATVYEADTARVGGRMYSKADWAQGQVSEYGAELIDTGHHTMLQLCQRFGLATTSIRHFSDGEQTLQFQGGYYPRATADADFKQIWQTIKSDIQAGGSGPTWNDHNQAAVTLDRMSVREWINTRVPGGTSSRLGALLDVAYAVEYGADTTAQSAYALLLMLSWQANPGSFNIWGGSDERYHVTGGNDQVPRAIAAALPAGTVQSGHTLAAVVRNADGSQTLTFRLDGGGTRTVTADHTILALPLPVLQQRVDLTGAGLDPMMRKVLTDMTMGFCTKLNMQFSSRPWTGTGPWPGVSGGECFSDQPFQQAWEVTKGQPGTNGLLIQYHGGTPARSLAPGAPFTDATNSYTRNLATTYLTQIDRLWPGTKAAWTGRAALSAWHLNPNTLGAYSCWPVGYLTSCAGYEGTAQGRLHFAGEHTSYDFQGYMEGGATEGARAAGEVLAAIGA</sequence>
<keyword evidence="2" id="KW-0560">Oxidoreductase</keyword>
<reference evidence="5" key="1">
    <citation type="submission" date="2024-07" db="EMBL/GenBank/DDBJ databases">
        <title>Complete genome sequences of cellulolytic bacteria, Kitasatospora sp. CMC57 and Streptomyces sp. CMC78, isolated from Japanese agricultural soil.</title>
        <authorList>
            <person name="Hashimoto T."/>
            <person name="Ito M."/>
            <person name="Iwamoto M."/>
            <person name="Fukahori D."/>
            <person name="Shoda T."/>
            <person name="Sakoda M."/>
            <person name="Morohoshi T."/>
            <person name="Mitsuboshi M."/>
            <person name="Nishizawa T."/>
        </authorList>
    </citation>
    <scope>NUCLEOTIDE SEQUENCE</scope>
    <source>
        <strain evidence="5">CMC57</strain>
    </source>
</reference>
<evidence type="ECO:0000259" key="4">
    <source>
        <dbReference type="Pfam" id="PF01593"/>
    </source>
</evidence>
<dbReference type="Gene3D" id="3.50.50.60">
    <property type="entry name" value="FAD/NAD(P)-binding domain"/>
    <property type="match status" value="1"/>
</dbReference>
<dbReference type="PROSITE" id="PS51318">
    <property type="entry name" value="TAT"/>
    <property type="match status" value="1"/>
</dbReference>
<dbReference type="RefSeq" id="WP_407988048.1">
    <property type="nucleotide sequence ID" value="NZ_AP035881.2"/>
</dbReference>
<accession>A0AB33JRW4</accession>